<dbReference type="EMBL" id="CP056065">
    <property type="protein sequence ID" value="UKJ87983.1"/>
    <property type="molecule type" value="Genomic_DNA"/>
</dbReference>
<keyword evidence="1" id="KW-0812">Transmembrane</keyword>
<keyword evidence="1" id="KW-0472">Membrane</keyword>
<keyword evidence="1" id="KW-1133">Transmembrane helix</keyword>
<feature type="transmembrane region" description="Helical" evidence="1">
    <location>
        <begin position="326"/>
        <end position="345"/>
    </location>
</feature>
<evidence type="ECO:0000313" key="3">
    <source>
        <dbReference type="Proteomes" id="UP000244803"/>
    </source>
</evidence>
<sequence length="508" mass="58508">MTGESPDQTPNPCGHNDLNCRLIISFVSLSSYFLFHMLDINSRHVAVAFDIPVHNTGIYFDKLYSIKTLLVLVGSVVEYGIFQAAGADINPEDLNSGKRVRRYLNIIAYFFIFGSRVSILIALFLSKNKGYHFYVLISVETFFYSAFGQSYLALCAQYVSIVSSFFHLTRFFILGIQFILDLIWYDNPLLMIKIMFFICSLFSGVSFSLLYYFYFHIKDDHFQPLSKEEAERHRHPGDRRGESLLGMAINGSRSETEAGDSESTELPPQSECVSKLCQDCMKRIGNDDIGTLLSPMLMNYLICFVKDFLFPGTLPYALLERDKCHTINMLIPFFVGTGPMLYVLIDSFTDYLRCWSWYLDLIWITFIPLPIIYVYSFMAIHSRVPSALAIRNSRPRVMAMTLIMMFGYGFLDGIAFIGLGLYAVRGNPKGYTIHGIDLIVEMFFRTIISKASVGYNVTRVSLGYHLPRFRPNHKMSKRNTSWYIFRETFRRACRDFKHDISLNIKDYL</sequence>
<feature type="transmembrane region" description="Helical" evidence="1">
    <location>
        <begin position="106"/>
        <end position="126"/>
    </location>
</feature>
<feature type="transmembrane region" description="Helical" evidence="1">
    <location>
        <begin position="158"/>
        <end position="180"/>
    </location>
</feature>
<dbReference type="AlphaFoldDB" id="A0A976M404"/>
<feature type="transmembrane region" description="Helical" evidence="1">
    <location>
        <begin position="357"/>
        <end position="376"/>
    </location>
</feature>
<dbReference type="Proteomes" id="UP000244803">
    <property type="component" value="Chromosome 1"/>
</dbReference>
<evidence type="ECO:0000256" key="1">
    <source>
        <dbReference type="SAM" id="Phobius"/>
    </source>
</evidence>
<dbReference type="OrthoDB" id="10312876at2759"/>
<protein>
    <submittedName>
        <fullName evidence="2">Uncharacterized protein</fullName>
    </submittedName>
</protein>
<name>A0A976M404_THEOR</name>
<proteinExistence type="predicted"/>
<feature type="transmembrane region" description="Helical" evidence="1">
    <location>
        <begin position="297"/>
        <end position="319"/>
    </location>
</feature>
<feature type="transmembrane region" description="Helical" evidence="1">
    <location>
        <begin position="133"/>
        <end position="152"/>
    </location>
</feature>
<organism evidence="2 3">
    <name type="scientific">Theileria orientalis</name>
    <dbReference type="NCBI Taxonomy" id="68886"/>
    <lineage>
        <taxon>Eukaryota</taxon>
        <taxon>Sar</taxon>
        <taxon>Alveolata</taxon>
        <taxon>Apicomplexa</taxon>
        <taxon>Aconoidasida</taxon>
        <taxon>Piroplasmida</taxon>
        <taxon>Theileriidae</taxon>
        <taxon>Theileria</taxon>
    </lineage>
</organism>
<feature type="transmembrane region" description="Helical" evidence="1">
    <location>
        <begin position="192"/>
        <end position="214"/>
    </location>
</feature>
<accession>A0A976M404</accession>
<evidence type="ECO:0000313" key="2">
    <source>
        <dbReference type="EMBL" id="UKJ87983.1"/>
    </source>
</evidence>
<gene>
    <name evidence="2" type="ORF">MACJ_000425</name>
</gene>
<reference evidence="2" key="1">
    <citation type="submission" date="2022-07" db="EMBL/GenBank/DDBJ databases">
        <title>Evaluation of T. orientalis genome assembly methods using nanopore sequencing and analysis of variation between genomes.</title>
        <authorList>
            <person name="Yam J."/>
            <person name="Micallef M.L."/>
            <person name="Liu M."/>
            <person name="Djordjevic S.P."/>
            <person name="Bogema D.R."/>
            <person name="Jenkins C."/>
        </authorList>
    </citation>
    <scope>NUCLEOTIDE SEQUENCE</scope>
    <source>
        <strain evidence="2">Fish Creek</strain>
    </source>
</reference>
<feature type="transmembrane region" description="Helical" evidence="1">
    <location>
        <begin position="397"/>
        <end position="424"/>
    </location>
</feature>
<feature type="transmembrane region" description="Helical" evidence="1">
    <location>
        <begin position="69"/>
        <end position="86"/>
    </location>
</feature>